<evidence type="ECO:0000313" key="2">
    <source>
        <dbReference type="Proteomes" id="UP000054359"/>
    </source>
</evidence>
<keyword evidence="2" id="KW-1185">Reference proteome</keyword>
<gene>
    <name evidence="1" type="ORF">X975_12011</name>
</gene>
<sequence length="57" mass="6665">METTVDCKQIEQCIKGLLFKNKVTDQPLQNDPSFKTHPYKFSVDDKYLVSNIEEKTQ</sequence>
<proteinExistence type="predicted"/>
<dbReference type="Proteomes" id="UP000054359">
    <property type="component" value="Unassembled WGS sequence"/>
</dbReference>
<feature type="non-terminal residue" evidence="1">
    <location>
        <position position="57"/>
    </location>
</feature>
<protein>
    <submittedName>
        <fullName evidence="1">Uncharacterized protein</fullName>
    </submittedName>
</protein>
<accession>A0A087UGM2</accession>
<dbReference type="AlphaFoldDB" id="A0A087UGM2"/>
<dbReference type="EMBL" id="KK119716">
    <property type="protein sequence ID" value="KFM76511.1"/>
    <property type="molecule type" value="Genomic_DNA"/>
</dbReference>
<name>A0A087UGM2_STEMI</name>
<evidence type="ECO:0000313" key="1">
    <source>
        <dbReference type="EMBL" id="KFM76511.1"/>
    </source>
</evidence>
<reference evidence="1 2" key="1">
    <citation type="submission" date="2013-11" db="EMBL/GenBank/DDBJ databases">
        <title>Genome sequencing of Stegodyphus mimosarum.</title>
        <authorList>
            <person name="Bechsgaard J."/>
        </authorList>
    </citation>
    <scope>NUCLEOTIDE SEQUENCE [LARGE SCALE GENOMIC DNA]</scope>
</reference>
<organism evidence="1 2">
    <name type="scientific">Stegodyphus mimosarum</name>
    <name type="common">African social velvet spider</name>
    <dbReference type="NCBI Taxonomy" id="407821"/>
    <lineage>
        <taxon>Eukaryota</taxon>
        <taxon>Metazoa</taxon>
        <taxon>Ecdysozoa</taxon>
        <taxon>Arthropoda</taxon>
        <taxon>Chelicerata</taxon>
        <taxon>Arachnida</taxon>
        <taxon>Araneae</taxon>
        <taxon>Araneomorphae</taxon>
        <taxon>Entelegynae</taxon>
        <taxon>Eresoidea</taxon>
        <taxon>Eresidae</taxon>
        <taxon>Stegodyphus</taxon>
    </lineage>
</organism>